<keyword evidence="4" id="KW-1185">Reference proteome</keyword>
<feature type="transmembrane region" description="Helical" evidence="2">
    <location>
        <begin position="21"/>
        <end position="42"/>
    </location>
</feature>
<dbReference type="AlphaFoldDB" id="A0A6N8FTV4"/>
<keyword evidence="2" id="KW-0472">Membrane</keyword>
<keyword evidence="2" id="KW-0812">Transmembrane</keyword>
<evidence type="ECO:0000256" key="2">
    <source>
        <dbReference type="SAM" id="Phobius"/>
    </source>
</evidence>
<reference evidence="3 4" key="1">
    <citation type="journal article" date="2019" name="Front. Microbiol.">
        <title>Genomic Features for Desiccation Tolerance and Sugar Biosynthesis in the Extremophile Gloeocapsopsis sp. UTEX B3054.</title>
        <authorList>
            <person name="Urrejola C."/>
            <person name="Alcorta J."/>
            <person name="Salas L."/>
            <person name="Vasquez M."/>
            <person name="Polz M.F."/>
            <person name="Vicuna R."/>
            <person name="Diez B."/>
        </authorList>
    </citation>
    <scope>NUCLEOTIDE SEQUENCE [LARGE SCALE GENOMIC DNA]</scope>
    <source>
        <strain evidence="3 4">1H9</strain>
    </source>
</reference>
<accession>A0A6N8FTV4</accession>
<gene>
    <name evidence="3" type="ORF">BWI75_09265</name>
</gene>
<proteinExistence type="predicted"/>
<organism evidence="3 4">
    <name type="scientific">Gloeocapsopsis dulcis AAB1 = 1H9</name>
    <dbReference type="NCBI Taxonomy" id="1433147"/>
    <lineage>
        <taxon>Bacteria</taxon>
        <taxon>Bacillati</taxon>
        <taxon>Cyanobacteriota</taxon>
        <taxon>Cyanophyceae</taxon>
        <taxon>Oscillatoriophycideae</taxon>
        <taxon>Chroococcales</taxon>
        <taxon>Chroococcaceae</taxon>
        <taxon>Gloeocapsopsis</taxon>
        <taxon>Gloeocapsopsis dulcis</taxon>
    </lineage>
</organism>
<feature type="region of interest" description="Disordered" evidence="1">
    <location>
        <begin position="52"/>
        <end position="146"/>
    </location>
</feature>
<name>A0A6N8FTV4_9CHRO</name>
<evidence type="ECO:0000313" key="4">
    <source>
        <dbReference type="Proteomes" id="UP000441797"/>
    </source>
</evidence>
<evidence type="ECO:0000256" key="1">
    <source>
        <dbReference type="SAM" id="MobiDB-lite"/>
    </source>
</evidence>
<keyword evidence="2" id="KW-1133">Transmembrane helix</keyword>
<dbReference type="EMBL" id="NAPY01000011">
    <property type="protein sequence ID" value="MUL36533.1"/>
    <property type="molecule type" value="Genomic_DNA"/>
</dbReference>
<protein>
    <submittedName>
        <fullName evidence="3">Uncharacterized protein</fullName>
    </submittedName>
</protein>
<evidence type="ECO:0000313" key="3">
    <source>
        <dbReference type="EMBL" id="MUL36533.1"/>
    </source>
</evidence>
<feature type="compositionally biased region" description="Pro residues" evidence="1">
    <location>
        <begin position="95"/>
        <end position="125"/>
    </location>
</feature>
<comment type="caution">
    <text evidence="3">The sequence shown here is derived from an EMBL/GenBank/DDBJ whole genome shotgun (WGS) entry which is preliminary data.</text>
</comment>
<feature type="compositionally biased region" description="Polar residues" evidence="1">
    <location>
        <begin position="52"/>
        <end position="62"/>
    </location>
</feature>
<feature type="compositionally biased region" description="Low complexity" evidence="1">
    <location>
        <begin position="85"/>
        <end position="94"/>
    </location>
</feature>
<sequence length="244" mass="26014">MFAQEVKMFNVTLHNLKKIQLLTAFSTILILPIISGGAAFAVPRKELFSQIQPTPGSPSLNPRPSIFNEVPYNRTQSPVSPGPDTLPVSPTTPGTTPPSPCPPTAPSATTPPTPLFGTPPSPTPVPGSVTQPPLPEQQQAPSARVMPVDGRVNVRLNNTTNAVIFYQVIGNTEQRSLAGKSEVTLRDLPAPVSLTFSRQDRGLLRPTLNATSMGLLEVTLDATTDLAEDRTTIRVQQDGAVLVN</sequence>
<dbReference type="Proteomes" id="UP000441797">
    <property type="component" value="Unassembled WGS sequence"/>
</dbReference>